<evidence type="ECO:0000313" key="3">
    <source>
        <dbReference type="Proteomes" id="UP000046393"/>
    </source>
</evidence>
<name>A0A0N5AQB9_9BILA</name>
<dbReference type="InterPro" id="IPR005036">
    <property type="entry name" value="CBM21_dom"/>
</dbReference>
<evidence type="ECO:0000256" key="1">
    <source>
        <dbReference type="SAM" id="MobiDB-lite"/>
    </source>
</evidence>
<accession>A0A0N5AQB9</accession>
<dbReference type="InterPro" id="IPR050782">
    <property type="entry name" value="PP1_regulatory_subunit_3"/>
</dbReference>
<keyword evidence="3" id="KW-1185">Reference proteome</keyword>
<dbReference type="Proteomes" id="UP000046393">
    <property type="component" value="Unplaced"/>
</dbReference>
<proteinExistence type="predicted"/>
<dbReference type="PROSITE" id="PS51159">
    <property type="entry name" value="CBM21"/>
    <property type="match status" value="1"/>
</dbReference>
<dbReference type="PANTHER" id="PTHR12307:SF53">
    <property type="entry name" value="PROTEIN PHOSPHATASE 1 REGULATORY SUBUNIT"/>
    <property type="match status" value="1"/>
</dbReference>
<dbReference type="GO" id="GO:0008157">
    <property type="term" value="F:protein phosphatase 1 binding"/>
    <property type="evidence" value="ECO:0007669"/>
    <property type="project" value="TreeGrafter"/>
</dbReference>
<dbReference type="WBParaSite" id="SMUV_0000687501-mRNA-1">
    <property type="protein sequence ID" value="SMUV_0000687501-mRNA-1"/>
    <property type="gene ID" value="SMUV_0000687501"/>
</dbReference>
<evidence type="ECO:0000313" key="4">
    <source>
        <dbReference type="WBParaSite" id="SMUV_0000687501-mRNA-1"/>
    </source>
</evidence>
<protein>
    <submittedName>
        <fullName evidence="4">CBM21 domain-containing protein</fullName>
    </submittedName>
</protein>
<feature type="compositionally biased region" description="Low complexity" evidence="1">
    <location>
        <begin position="121"/>
        <end position="135"/>
    </location>
</feature>
<dbReference type="AlphaFoldDB" id="A0A0N5AQB9"/>
<dbReference type="GO" id="GO:2001069">
    <property type="term" value="F:glycogen binding"/>
    <property type="evidence" value="ECO:0007669"/>
    <property type="project" value="TreeGrafter"/>
</dbReference>
<dbReference type="InterPro" id="IPR038175">
    <property type="entry name" value="CBM21_dom_sf"/>
</dbReference>
<dbReference type="GO" id="GO:0000164">
    <property type="term" value="C:protein phosphatase type 1 complex"/>
    <property type="evidence" value="ECO:0007669"/>
    <property type="project" value="TreeGrafter"/>
</dbReference>
<sequence length="426" mass="48252">MNLLNDKENLNENEQYHCKNSVGIFNTAEDPVLSSSTKTNSVTEFFTQLPEMSSNSKLGNNANEYDADIVNVVQNNLSVRLRNHLGLKLLINPESIKTVKSTVEGIDSNLPLMLSQRPDDSSPCSPVSGSCSTTSADDSGFSSDENRSSEKQFKLYAYFRARTKSLRSALRSPAHVGKRKSVRFADSLGLDLEQKTYFDTDDYRDNELCNFASPFTFSESKSNLHRTTVTLEPVNIQHRSEAEISALTQSQYVCLSSINISDTNLSGSVYVLNVACDKQICVRYTIDGWSSFSETRAIFTRSVGSDGAIDAFSFFLALPYDIPIGATCEFCIRYTVNNNSYWDNNGGQNYKLQCVEDIKQSLAERNTQKPWMAKNNYYMRSFLDYDEDDEDDDDDDYYYTPSYNVHSSKKSYFEQRYGCSYGDHFY</sequence>
<reference evidence="4" key="1">
    <citation type="submission" date="2017-02" db="UniProtKB">
        <authorList>
            <consortium name="WormBaseParasite"/>
        </authorList>
    </citation>
    <scope>IDENTIFICATION</scope>
</reference>
<dbReference type="STRING" id="451379.A0A0N5AQB9"/>
<feature type="domain" description="CBM21" evidence="2">
    <location>
        <begin position="245"/>
        <end position="353"/>
    </location>
</feature>
<organism evidence="3 4">
    <name type="scientific">Syphacia muris</name>
    <dbReference type="NCBI Taxonomy" id="451379"/>
    <lineage>
        <taxon>Eukaryota</taxon>
        <taxon>Metazoa</taxon>
        <taxon>Ecdysozoa</taxon>
        <taxon>Nematoda</taxon>
        <taxon>Chromadorea</taxon>
        <taxon>Rhabditida</taxon>
        <taxon>Spirurina</taxon>
        <taxon>Oxyuridomorpha</taxon>
        <taxon>Oxyuroidea</taxon>
        <taxon>Oxyuridae</taxon>
        <taxon>Syphacia</taxon>
    </lineage>
</organism>
<dbReference type="PANTHER" id="PTHR12307">
    <property type="entry name" value="PROTEIN PHOSPHATASE 1 REGULATORY SUBUNIT"/>
    <property type="match status" value="1"/>
</dbReference>
<dbReference type="Gene3D" id="2.60.40.2440">
    <property type="entry name" value="Carbohydrate binding type-21 domain"/>
    <property type="match status" value="1"/>
</dbReference>
<feature type="region of interest" description="Disordered" evidence="1">
    <location>
        <begin position="113"/>
        <end position="146"/>
    </location>
</feature>
<evidence type="ECO:0000259" key="2">
    <source>
        <dbReference type="PROSITE" id="PS51159"/>
    </source>
</evidence>
<dbReference type="Pfam" id="PF03370">
    <property type="entry name" value="CBM_21"/>
    <property type="match status" value="1"/>
</dbReference>
<dbReference type="GO" id="GO:0005979">
    <property type="term" value="P:regulation of glycogen biosynthetic process"/>
    <property type="evidence" value="ECO:0007669"/>
    <property type="project" value="TreeGrafter"/>
</dbReference>